<keyword evidence="3" id="KW-1185">Reference proteome</keyword>
<dbReference type="Proteomes" id="UP001497497">
    <property type="component" value="Unassembled WGS sequence"/>
</dbReference>
<feature type="non-terminal residue" evidence="2">
    <location>
        <position position="113"/>
    </location>
</feature>
<proteinExistence type="predicted"/>
<evidence type="ECO:0000256" key="1">
    <source>
        <dbReference type="SAM" id="MobiDB-lite"/>
    </source>
</evidence>
<organism evidence="2 3">
    <name type="scientific">Lymnaea stagnalis</name>
    <name type="common">Great pond snail</name>
    <name type="synonym">Helix stagnalis</name>
    <dbReference type="NCBI Taxonomy" id="6523"/>
    <lineage>
        <taxon>Eukaryota</taxon>
        <taxon>Metazoa</taxon>
        <taxon>Spiralia</taxon>
        <taxon>Lophotrochozoa</taxon>
        <taxon>Mollusca</taxon>
        <taxon>Gastropoda</taxon>
        <taxon>Heterobranchia</taxon>
        <taxon>Euthyneura</taxon>
        <taxon>Panpulmonata</taxon>
        <taxon>Hygrophila</taxon>
        <taxon>Lymnaeoidea</taxon>
        <taxon>Lymnaeidae</taxon>
        <taxon>Lymnaea</taxon>
    </lineage>
</organism>
<gene>
    <name evidence="2" type="ORF">GSLYS_00000404001</name>
</gene>
<accession>A0AAV2GXR7</accession>
<dbReference type="EMBL" id="CAXITT010000003">
    <property type="protein sequence ID" value="CAL1526227.1"/>
    <property type="molecule type" value="Genomic_DNA"/>
</dbReference>
<feature type="compositionally biased region" description="Polar residues" evidence="1">
    <location>
        <begin position="34"/>
        <end position="44"/>
    </location>
</feature>
<feature type="region of interest" description="Disordered" evidence="1">
    <location>
        <begin position="19"/>
        <end position="44"/>
    </location>
</feature>
<reference evidence="2 3" key="1">
    <citation type="submission" date="2024-04" db="EMBL/GenBank/DDBJ databases">
        <authorList>
            <consortium name="Genoscope - CEA"/>
            <person name="William W."/>
        </authorList>
    </citation>
    <scope>NUCLEOTIDE SEQUENCE [LARGE SCALE GENOMIC DNA]</scope>
</reference>
<evidence type="ECO:0000313" key="2">
    <source>
        <dbReference type="EMBL" id="CAL1526227.1"/>
    </source>
</evidence>
<name>A0AAV2GXR7_LYMST</name>
<evidence type="ECO:0000313" key="3">
    <source>
        <dbReference type="Proteomes" id="UP001497497"/>
    </source>
</evidence>
<comment type="caution">
    <text evidence="2">The sequence shown here is derived from an EMBL/GenBank/DDBJ whole genome shotgun (WGS) entry which is preliminary data.</text>
</comment>
<feature type="non-terminal residue" evidence="2">
    <location>
        <position position="1"/>
    </location>
</feature>
<protein>
    <submittedName>
        <fullName evidence="2">Uncharacterized protein</fullName>
    </submittedName>
</protein>
<sequence length="113" mass="12085">NTLFGDNIFSLNPSESTHPITLKKGSSHPCKPVNITTQSESKVSRMTQTSLAGEKVAGKQEDNGQATSPIFITVERRAKPNPESTEAELAAQLITQFKNNTGNDALVNNGNSS</sequence>
<dbReference type="AlphaFoldDB" id="A0AAV2GXR7"/>